<name>A0ABY6KW22_9ARAC</name>
<proteinExistence type="predicted"/>
<keyword evidence="2" id="KW-1185">Reference proteome</keyword>
<protein>
    <submittedName>
        <fullName evidence="1">SLC8B1</fullName>
    </submittedName>
</protein>
<reference evidence="1 2" key="1">
    <citation type="submission" date="2022-01" db="EMBL/GenBank/DDBJ databases">
        <title>A chromosomal length assembly of Cordylochernes scorpioides.</title>
        <authorList>
            <person name="Zeh D."/>
            <person name="Zeh J."/>
        </authorList>
    </citation>
    <scope>NUCLEOTIDE SEQUENCE [LARGE SCALE GENOMIC DNA]</scope>
    <source>
        <strain evidence="1">IN4F17</strain>
        <tissue evidence="1">Whole Body</tissue>
    </source>
</reference>
<gene>
    <name evidence="1" type="ORF">LAZ67_9000306</name>
</gene>
<evidence type="ECO:0000313" key="2">
    <source>
        <dbReference type="Proteomes" id="UP001235939"/>
    </source>
</evidence>
<sequence>MISYKNFLEDSTMRPSWEIEELHLRHRCRLYLGVWCRWRPAVDSPPNSAALAEAPNSLGVHQVNASDQCNFVRNASDCRSLIGYVDYVNFMFCTFETTPPSVVLGIPPSRNKKDRPTAKSKYETFLSIVHECPSPIEVVRTQTLKEFLEKIPERTDNDVGKTRRREVTNFPQKVASIHIPHDRMTTLNHRLVDLAQILTALMYSGAEVLRHLR</sequence>
<dbReference type="EMBL" id="CP092871">
    <property type="protein sequence ID" value="UYV71765.1"/>
    <property type="molecule type" value="Genomic_DNA"/>
</dbReference>
<organism evidence="1 2">
    <name type="scientific">Cordylochernes scorpioides</name>
    <dbReference type="NCBI Taxonomy" id="51811"/>
    <lineage>
        <taxon>Eukaryota</taxon>
        <taxon>Metazoa</taxon>
        <taxon>Ecdysozoa</taxon>
        <taxon>Arthropoda</taxon>
        <taxon>Chelicerata</taxon>
        <taxon>Arachnida</taxon>
        <taxon>Pseudoscorpiones</taxon>
        <taxon>Cheliferoidea</taxon>
        <taxon>Chernetidae</taxon>
        <taxon>Cordylochernes</taxon>
    </lineage>
</organism>
<evidence type="ECO:0000313" key="1">
    <source>
        <dbReference type="EMBL" id="UYV71765.1"/>
    </source>
</evidence>
<accession>A0ABY6KW22</accession>
<dbReference type="Proteomes" id="UP001235939">
    <property type="component" value="Chromosome 09"/>
</dbReference>